<dbReference type="OrthoDB" id="9927239at2"/>
<accession>A0A5B1BQM3</accession>
<name>A0A5B1BQM3_MYCSI</name>
<evidence type="ECO:0000313" key="1">
    <source>
        <dbReference type="EMBL" id="KAA1250332.1"/>
    </source>
</evidence>
<organism evidence="1 2">
    <name type="scientific">Mycobacterium simiae</name>
    <name type="common">Mycobacterium habana</name>
    <dbReference type="NCBI Taxonomy" id="1784"/>
    <lineage>
        <taxon>Bacteria</taxon>
        <taxon>Bacillati</taxon>
        <taxon>Actinomycetota</taxon>
        <taxon>Actinomycetes</taxon>
        <taxon>Mycobacteriales</taxon>
        <taxon>Mycobacteriaceae</taxon>
        <taxon>Mycobacterium</taxon>
        <taxon>Mycobacterium simiae complex</taxon>
    </lineage>
</organism>
<dbReference type="AlphaFoldDB" id="A0A5B1BQM3"/>
<gene>
    <name evidence="1" type="ORF">F0Q45_10360</name>
</gene>
<comment type="caution">
    <text evidence="1">The sequence shown here is derived from an EMBL/GenBank/DDBJ whole genome shotgun (WGS) entry which is preliminary data.</text>
</comment>
<proteinExistence type="predicted"/>
<protein>
    <submittedName>
        <fullName evidence="1">Uncharacterized protein</fullName>
    </submittedName>
</protein>
<sequence length="120" mass="12618">MNNSSATAASADHLLTPGTWLAMVPRDQTIKIVEFLNLASAGLGYVRDRILIGVDADDQQPSPGHPRADTIADTAHLALDDLVQLRGLVASTIRAVAAAAISGGADPETVMKWAREDEST</sequence>
<reference evidence="1 2" key="1">
    <citation type="submission" date="2019-09" db="EMBL/GenBank/DDBJ databases">
        <title>Report of infection by Mycobacterium simiae a patient suffering from pulmonary tuberculosis.</title>
        <authorList>
            <person name="Mohanty P.S."/>
            <person name="Bansal A.K."/>
            <person name="Singh H."/>
            <person name="Sharma S."/>
            <person name="Patil S.A."/>
            <person name="Upadhaya P."/>
            <person name="Singh P.K."/>
            <person name="Kumar D."/>
            <person name="Kumar S."/>
            <person name="Singh R.K."/>
            <person name="Chaudhary B."/>
        </authorList>
    </citation>
    <scope>NUCLEOTIDE SEQUENCE [LARGE SCALE GENOMIC DNA]</scope>
    <source>
        <strain evidence="1 2">JAL-560-SIM</strain>
    </source>
</reference>
<keyword evidence="2" id="KW-1185">Reference proteome</keyword>
<dbReference type="EMBL" id="VTZN01000049">
    <property type="protein sequence ID" value="KAA1250332.1"/>
    <property type="molecule type" value="Genomic_DNA"/>
</dbReference>
<evidence type="ECO:0000313" key="2">
    <source>
        <dbReference type="Proteomes" id="UP000324701"/>
    </source>
</evidence>
<dbReference type="RefSeq" id="WP_149653870.1">
    <property type="nucleotide sequence ID" value="NZ_VTZN01000049.1"/>
</dbReference>
<dbReference type="Proteomes" id="UP000324701">
    <property type="component" value="Unassembled WGS sequence"/>
</dbReference>